<keyword evidence="5 6" id="KW-0472">Membrane</keyword>
<dbReference type="Proteomes" id="UP000245207">
    <property type="component" value="Unassembled WGS sequence"/>
</dbReference>
<proteinExistence type="inferred from homology"/>
<name>A0A2U1LN07_ARTAN</name>
<evidence type="ECO:0000313" key="7">
    <source>
        <dbReference type="EMBL" id="PWA50377.1"/>
    </source>
</evidence>
<keyword evidence="3 6" id="KW-0812">Transmembrane</keyword>
<dbReference type="GO" id="GO:0012505">
    <property type="term" value="C:endomembrane system"/>
    <property type="evidence" value="ECO:0007669"/>
    <property type="project" value="TreeGrafter"/>
</dbReference>
<accession>A0A2U1LN07</accession>
<evidence type="ECO:0000256" key="3">
    <source>
        <dbReference type="ARBA" id="ARBA00022692"/>
    </source>
</evidence>
<dbReference type="PANTHER" id="PTHR15664:SF25">
    <property type="entry name" value="TRANSMEMBRANE PROTEIN 230"/>
    <property type="match status" value="1"/>
</dbReference>
<protein>
    <submittedName>
        <fullName evidence="7">Uncharacterized protein</fullName>
    </submittedName>
</protein>
<evidence type="ECO:0000256" key="1">
    <source>
        <dbReference type="ARBA" id="ARBA00004141"/>
    </source>
</evidence>
<dbReference type="Pfam" id="PF05915">
    <property type="entry name" value="TMEM_230_134"/>
    <property type="match status" value="1"/>
</dbReference>
<evidence type="ECO:0000313" key="8">
    <source>
        <dbReference type="Proteomes" id="UP000245207"/>
    </source>
</evidence>
<keyword evidence="8" id="KW-1185">Reference proteome</keyword>
<dbReference type="AlphaFoldDB" id="A0A2U1LN07"/>
<evidence type="ECO:0000256" key="6">
    <source>
        <dbReference type="SAM" id="Phobius"/>
    </source>
</evidence>
<comment type="similarity">
    <text evidence="2">Belongs to the TMEM134/TMEM230 family.</text>
</comment>
<evidence type="ECO:0000256" key="5">
    <source>
        <dbReference type="ARBA" id="ARBA00023136"/>
    </source>
</evidence>
<dbReference type="EMBL" id="PKPP01008560">
    <property type="protein sequence ID" value="PWA50377.1"/>
    <property type="molecule type" value="Genomic_DNA"/>
</dbReference>
<feature type="transmembrane region" description="Helical" evidence="6">
    <location>
        <begin position="139"/>
        <end position="155"/>
    </location>
</feature>
<feature type="transmembrane region" description="Helical" evidence="6">
    <location>
        <begin position="107"/>
        <end position="127"/>
    </location>
</feature>
<comment type="subcellular location">
    <subcellularLocation>
        <location evidence="1">Membrane</location>
        <topology evidence="1">Multi-pass membrane protein</topology>
    </subcellularLocation>
</comment>
<dbReference type="InterPro" id="IPR008590">
    <property type="entry name" value="TMEM_230/134"/>
</dbReference>
<evidence type="ECO:0000256" key="2">
    <source>
        <dbReference type="ARBA" id="ARBA00007743"/>
    </source>
</evidence>
<organism evidence="7 8">
    <name type="scientific">Artemisia annua</name>
    <name type="common">Sweet wormwood</name>
    <dbReference type="NCBI Taxonomy" id="35608"/>
    <lineage>
        <taxon>Eukaryota</taxon>
        <taxon>Viridiplantae</taxon>
        <taxon>Streptophyta</taxon>
        <taxon>Embryophyta</taxon>
        <taxon>Tracheophyta</taxon>
        <taxon>Spermatophyta</taxon>
        <taxon>Magnoliopsida</taxon>
        <taxon>eudicotyledons</taxon>
        <taxon>Gunneridae</taxon>
        <taxon>Pentapetalae</taxon>
        <taxon>asterids</taxon>
        <taxon>campanulids</taxon>
        <taxon>Asterales</taxon>
        <taxon>Asteraceae</taxon>
        <taxon>Asteroideae</taxon>
        <taxon>Anthemideae</taxon>
        <taxon>Artemisiinae</taxon>
        <taxon>Artemisia</taxon>
    </lineage>
</organism>
<dbReference type="OrthoDB" id="5597044at2759"/>
<comment type="caution">
    <text evidence="7">The sequence shown here is derived from an EMBL/GenBank/DDBJ whole genome shotgun (WGS) entry which is preliminary data.</text>
</comment>
<keyword evidence="4 6" id="KW-1133">Transmembrane helix</keyword>
<gene>
    <name evidence="7" type="ORF">CTI12_AA272370</name>
</gene>
<reference evidence="7 8" key="1">
    <citation type="journal article" date="2018" name="Mol. Plant">
        <title>The genome of Artemisia annua provides insight into the evolution of Asteraceae family and artemisinin biosynthesis.</title>
        <authorList>
            <person name="Shen Q."/>
            <person name="Zhang L."/>
            <person name="Liao Z."/>
            <person name="Wang S."/>
            <person name="Yan T."/>
            <person name="Shi P."/>
            <person name="Liu M."/>
            <person name="Fu X."/>
            <person name="Pan Q."/>
            <person name="Wang Y."/>
            <person name="Lv Z."/>
            <person name="Lu X."/>
            <person name="Zhang F."/>
            <person name="Jiang W."/>
            <person name="Ma Y."/>
            <person name="Chen M."/>
            <person name="Hao X."/>
            <person name="Li L."/>
            <person name="Tang Y."/>
            <person name="Lv G."/>
            <person name="Zhou Y."/>
            <person name="Sun X."/>
            <person name="Brodelius P.E."/>
            <person name="Rose J.K.C."/>
            <person name="Tang K."/>
        </authorList>
    </citation>
    <scope>NUCLEOTIDE SEQUENCE [LARGE SCALE GENOMIC DNA]</scope>
    <source>
        <strain evidence="8">cv. Huhao1</strain>
        <tissue evidence="7">Leaf</tissue>
    </source>
</reference>
<dbReference type="InterPro" id="IPR044234">
    <property type="entry name" value="TMEM230"/>
</dbReference>
<sequence>MPNCRFIKRLINHPSLPIHLPPSHFLNPPRFSLPQFYFGLDASGVSELLFNNSELKPVDMSSRRKVHYTRLAVDEDIVIGSESGQRTFDPRFDMSPETLDKIPWKSIALALFLLFFGCVLLLLSLFVFTGHMGGDNSQAYGLLGLGALTFLPGFYETRIAYYAWRGAQGYRFAAIPGY</sequence>
<evidence type="ECO:0000256" key="4">
    <source>
        <dbReference type="ARBA" id="ARBA00022989"/>
    </source>
</evidence>
<dbReference type="PANTHER" id="PTHR15664">
    <property type="entry name" value="C20ORF30 PROTEIN"/>
    <property type="match status" value="1"/>
</dbReference>
<dbReference type="GO" id="GO:0016020">
    <property type="term" value="C:membrane"/>
    <property type="evidence" value="ECO:0007669"/>
    <property type="project" value="UniProtKB-SubCell"/>
</dbReference>